<dbReference type="Pfam" id="PF00005">
    <property type="entry name" value="ABC_tran"/>
    <property type="match status" value="1"/>
</dbReference>
<feature type="transmembrane region" description="Helical" evidence="5">
    <location>
        <begin position="42"/>
        <end position="62"/>
    </location>
</feature>
<evidence type="ECO:0000256" key="2">
    <source>
        <dbReference type="ARBA" id="ARBA00022692"/>
    </source>
</evidence>
<dbReference type="PROSITE" id="PS50929">
    <property type="entry name" value="ABC_TM1F"/>
    <property type="match status" value="1"/>
</dbReference>
<dbReference type="Pfam" id="PF00664">
    <property type="entry name" value="ABC_membrane"/>
    <property type="match status" value="1"/>
</dbReference>
<dbReference type="Gene3D" id="1.20.1560.10">
    <property type="entry name" value="ABC transporter type 1, transmembrane domain"/>
    <property type="match status" value="3"/>
</dbReference>
<dbReference type="Gene3D" id="3.40.50.300">
    <property type="entry name" value="P-loop containing nucleotide triphosphate hydrolases"/>
    <property type="match status" value="2"/>
</dbReference>
<feature type="transmembrane region" description="Helical" evidence="5">
    <location>
        <begin position="145"/>
        <end position="169"/>
    </location>
</feature>
<dbReference type="InterPro" id="IPR003439">
    <property type="entry name" value="ABC_transporter-like_ATP-bd"/>
</dbReference>
<evidence type="ECO:0000259" key="7">
    <source>
        <dbReference type="PROSITE" id="PS50929"/>
    </source>
</evidence>
<accession>A0A8H4AC03</accession>
<dbReference type="InterPro" id="IPR036640">
    <property type="entry name" value="ABC1_TM_sf"/>
</dbReference>
<keyword evidence="3 5" id="KW-1133">Transmembrane helix</keyword>
<name>A0A8H4AC03_GIGMA</name>
<dbReference type="EMBL" id="WTPW01000817">
    <property type="protein sequence ID" value="KAF0477229.1"/>
    <property type="molecule type" value="Genomic_DNA"/>
</dbReference>
<protein>
    <submittedName>
        <fullName evidence="8">ABC multidrug transporter Mdr1</fullName>
    </submittedName>
</protein>
<evidence type="ECO:0000256" key="5">
    <source>
        <dbReference type="SAM" id="Phobius"/>
    </source>
</evidence>
<dbReference type="InterPro" id="IPR011527">
    <property type="entry name" value="ABC1_TM_dom"/>
</dbReference>
<dbReference type="InterPro" id="IPR039421">
    <property type="entry name" value="Type_1_exporter"/>
</dbReference>
<dbReference type="SUPFAM" id="SSF52540">
    <property type="entry name" value="P-loop containing nucleoside triphosphate hydrolases"/>
    <property type="match status" value="1"/>
</dbReference>
<dbReference type="PANTHER" id="PTHR24221">
    <property type="entry name" value="ATP-BINDING CASSETTE SUB-FAMILY B"/>
    <property type="match status" value="1"/>
</dbReference>
<feature type="domain" description="ABC transporter" evidence="6">
    <location>
        <begin position="193"/>
        <end position="367"/>
    </location>
</feature>
<evidence type="ECO:0000259" key="6">
    <source>
        <dbReference type="PROSITE" id="PS50893"/>
    </source>
</evidence>
<comment type="caution">
    <text evidence="8">The sequence shown here is derived from an EMBL/GenBank/DDBJ whole genome shotgun (WGS) entry which is preliminary data.</text>
</comment>
<feature type="domain" description="ABC transmembrane type-1" evidence="7">
    <location>
        <begin position="1"/>
        <end position="109"/>
    </location>
</feature>
<proteinExistence type="predicted"/>
<dbReference type="PROSITE" id="PS50893">
    <property type="entry name" value="ABC_TRANSPORTER_2"/>
    <property type="match status" value="1"/>
</dbReference>
<dbReference type="OrthoDB" id="6500128at2759"/>
<evidence type="ECO:0000256" key="1">
    <source>
        <dbReference type="ARBA" id="ARBA00004141"/>
    </source>
</evidence>
<keyword evidence="9" id="KW-1185">Reference proteome</keyword>
<evidence type="ECO:0000313" key="9">
    <source>
        <dbReference type="Proteomes" id="UP000439903"/>
    </source>
</evidence>
<dbReference type="SUPFAM" id="SSF90123">
    <property type="entry name" value="ABC transporter transmembrane region"/>
    <property type="match status" value="1"/>
</dbReference>
<gene>
    <name evidence="8" type="ORF">F8M41_024243</name>
</gene>
<dbReference type="Proteomes" id="UP000439903">
    <property type="component" value="Unassembled WGS sequence"/>
</dbReference>
<evidence type="ECO:0000313" key="8">
    <source>
        <dbReference type="EMBL" id="KAF0477229.1"/>
    </source>
</evidence>
<reference evidence="8 9" key="1">
    <citation type="journal article" date="2019" name="Environ. Microbiol.">
        <title>At the nexus of three kingdoms: the genome of the mycorrhizal fungus Gigaspora margarita provides insights into plant, endobacterial and fungal interactions.</title>
        <authorList>
            <person name="Venice F."/>
            <person name="Ghignone S."/>
            <person name="Salvioli di Fossalunga A."/>
            <person name="Amselem J."/>
            <person name="Novero M."/>
            <person name="Xianan X."/>
            <person name="Sedzielewska Toro K."/>
            <person name="Morin E."/>
            <person name="Lipzen A."/>
            <person name="Grigoriev I.V."/>
            <person name="Henrissat B."/>
            <person name="Martin F.M."/>
            <person name="Bonfante P."/>
        </authorList>
    </citation>
    <scope>NUCLEOTIDE SEQUENCE [LARGE SCALE GENOMIC DNA]</scope>
    <source>
        <strain evidence="8 9">BEG34</strain>
    </source>
</reference>
<dbReference type="GO" id="GO:0005524">
    <property type="term" value="F:ATP binding"/>
    <property type="evidence" value="ECO:0007669"/>
    <property type="project" value="InterPro"/>
</dbReference>
<organism evidence="8 9">
    <name type="scientific">Gigaspora margarita</name>
    <dbReference type="NCBI Taxonomy" id="4874"/>
    <lineage>
        <taxon>Eukaryota</taxon>
        <taxon>Fungi</taxon>
        <taxon>Fungi incertae sedis</taxon>
        <taxon>Mucoromycota</taxon>
        <taxon>Glomeromycotina</taxon>
        <taxon>Glomeromycetes</taxon>
        <taxon>Diversisporales</taxon>
        <taxon>Gigasporaceae</taxon>
        <taxon>Gigaspora</taxon>
    </lineage>
</organism>
<dbReference type="GO" id="GO:0016020">
    <property type="term" value="C:membrane"/>
    <property type="evidence" value="ECO:0007669"/>
    <property type="project" value="UniProtKB-SubCell"/>
</dbReference>
<sequence>MLSIGITSSIINGRLSVPSICYHLSNVIQAYSKTKDTLRCEAAFWTLISFIFSIMIFLIKVIQNGILGFFSENLTERIRSMSFASILRQDISFFDDEYHNLGALTNHVSLHVTYINVATLTCENNFWGKYNNLLDEPIHKGFKNALLVSIPFTFANCAIFLVTALAFWYGKRVPKIDTWYQNGEKLKLLKVTLNFSNVNFYYPTRLNAPIHQGLNLEVMPSQYTALVGTSGYGKGIIMNLIERFYEVTNGTITIDEINIDKMNVNNLREHIALVSQEPSLYDLTIKEIFFWVVYLNKILLKMPRKSGQKQRITIARALIRNPKILLLNEATSALDSESEKALNAAAHDGKVYEQGTHQELLNYKGFII</sequence>
<dbReference type="PANTHER" id="PTHR24221:SF503">
    <property type="entry name" value="MITOCHONDRIAL POTASSIUM CHANNEL ATP-BINDING SUBUNIT"/>
    <property type="match status" value="1"/>
</dbReference>
<evidence type="ECO:0000256" key="3">
    <source>
        <dbReference type="ARBA" id="ARBA00022989"/>
    </source>
</evidence>
<comment type="subcellular location">
    <subcellularLocation>
        <location evidence="1">Membrane</location>
        <topology evidence="1">Multi-pass membrane protein</topology>
    </subcellularLocation>
</comment>
<dbReference type="GO" id="GO:0016887">
    <property type="term" value="F:ATP hydrolysis activity"/>
    <property type="evidence" value="ECO:0007669"/>
    <property type="project" value="InterPro"/>
</dbReference>
<dbReference type="InterPro" id="IPR027417">
    <property type="entry name" value="P-loop_NTPase"/>
</dbReference>
<keyword evidence="4 5" id="KW-0472">Membrane</keyword>
<evidence type="ECO:0000256" key="4">
    <source>
        <dbReference type="ARBA" id="ARBA00023136"/>
    </source>
</evidence>
<dbReference type="GO" id="GO:0140359">
    <property type="term" value="F:ABC-type transporter activity"/>
    <property type="evidence" value="ECO:0007669"/>
    <property type="project" value="InterPro"/>
</dbReference>
<dbReference type="AlphaFoldDB" id="A0A8H4AC03"/>
<keyword evidence="2 5" id="KW-0812">Transmembrane</keyword>